<name>A0A104DMC0_BURCE</name>
<sequence>MVPSAVDAHAFGATYTLPLPLWLYLYGCVAALAASFMVAVVVGRDGHRPGVPSHLQRADLTRDDRGIGGSRHRWHRVGWAAALVFSTVCALGGSQVASANASMTMFWVLFLLGFQYVCACFGNLYRTVNPWRTTAQIMGIAESGSKRMRHGDSRGYYVAFAFMYALICLELFGTGSPRELGIALLAYTAINIVGAFALGTRVWFGSFEAFAVVFDIVGSLSLLRPASRHLKIIDPVMVPCADGSELRAPPTGLALCILFLLSSTAFDGFRDTRVFVDLYWVRVYRWLTPVVGSDITQSFSRLQTGYHAFQYIALLASPLPFAFVLWLASLCGKALMRTSMSSVLLAHAFAPAIIPVAVGYNVAHYFTLVALQGPDIVRLASDPFGRGWDLFGTTFHHPATLLLPADLVWHIQVAAILVGHVVGILFAHRIALRIFGTGKMAALNQFPTLVVMLLYTTTGLWILSAPIAGAGMAVVR</sequence>
<feature type="transmembrane region" description="Helical" evidence="1">
    <location>
        <begin position="155"/>
        <end position="174"/>
    </location>
</feature>
<accession>A0A104DMC0</accession>
<feature type="transmembrane region" description="Helical" evidence="1">
    <location>
        <begin position="343"/>
        <end position="363"/>
    </location>
</feature>
<gene>
    <name evidence="2" type="ORF">WS90_09470</name>
</gene>
<protein>
    <submittedName>
        <fullName evidence="2">Uncharacterized protein</fullName>
    </submittedName>
</protein>
<feature type="transmembrane region" description="Helical" evidence="1">
    <location>
        <begin position="308"/>
        <end position="331"/>
    </location>
</feature>
<feature type="transmembrane region" description="Helical" evidence="1">
    <location>
        <begin position="449"/>
        <end position="475"/>
    </location>
</feature>
<feature type="transmembrane region" description="Helical" evidence="1">
    <location>
        <begin position="407"/>
        <end position="428"/>
    </location>
</feature>
<proteinExistence type="predicted"/>
<feature type="transmembrane region" description="Helical" evidence="1">
    <location>
        <begin position="21"/>
        <end position="42"/>
    </location>
</feature>
<feature type="transmembrane region" description="Helical" evidence="1">
    <location>
        <begin position="180"/>
        <end position="198"/>
    </location>
</feature>
<comment type="caution">
    <text evidence="2">The sequence shown here is derived from an EMBL/GenBank/DDBJ whole genome shotgun (WGS) entry which is preliminary data.</text>
</comment>
<reference evidence="2 3" key="1">
    <citation type="submission" date="2015-11" db="EMBL/GenBank/DDBJ databases">
        <title>Expanding the genomic diversity of Burkholderia species for the development of highly accurate diagnostics.</title>
        <authorList>
            <person name="Sahl J."/>
            <person name="Keim P."/>
            <person name="Wagner D."/>
        </authorList>
    </citation>
    <scope>NUCLEOTIDE SEQUENCE [LARGE SCALE GENOMIC DNA]</scope>
    <source>
        <strain evidence="2 3">MSMB1302</strain>
    </source>
</reference>
<keyword evidence="1" id="KW-1133">Transmembrane helix</keyword>
<evidence type="ECO:0000313" key="2">
    <source>
        <dbReference type="EMBL" id="KVK85290.1"/>
    </source>
</evidence>
<feature type="transmembrane region" description="Helical" evidence="1">
    <location>
        <begin position="104"/>
        <end position="125"/>
    </location>
</feature>
<dbReference type="AlphaFoldDB" id="A0A104DMC0"/>
<organism evidence="2 3">
    <name type="scientific">Burkholderia cepacia</name>
    <name type="common">Pseudomonas cepacia</name>
    <dbReference type="NCBI Taxonomy" id="292"/>
    <lineage>
        <taxon>Bacteria</taxon>
        <taxon>Pseudomonadati</taxon>
        <taxon>Pseudomonadota</taxon>
        <taxon>Betaproteobacteria</taxon>
        <taxon>Burkholderiales</taxon>
        <taxon>Burkholderiaceae</taxon>
        <taxon>Burkholderia</taxon>
        <taxon>Burkholderia cepacia complex</taxon>
    </lineage>
</organism>
<keyword evidence="1" id="KW-0812">Transmembrane</keyword>
<evidence type="ECO:0000313" key="3">
    <source>
        <dbReference type="Proteomes" id="UP000069001"/>
    </source>
</evidence>
<dbReference type="Proteomes" id="UP000069001">
    <property type="component" value="Unassembled WGS sequence"/>
</dbReference>
<keyword evidence="1" id="KW-0472">Membrane</keyword>
<dbReference type="EMBL" id="LOYH01000032">
    <property type="protein sequence ID" value="KVK85290.1"/>
    <property type="molecule type" value="Genomic_DNA"/>
</dbReference>
<feature type="transmembrane region" description="Helical" evidence="1">
    <location>
        <begin position="77"/>
        <end position="98"/>
    </location>
</feature>
<evidence type="ECO:0000256" key="1">
    <source>
        <dbReference type="SAM" id="Phobius"/>
    </source>
</evidence>